<comment type="caution">
    <text evidence="8">The sequence shown here is derived from an EMBL/GenBank/DDBJ whole genome shotgun (WGS) entry which is preliminary data.</text>
</comment>
<keyword evidence="5 7" id="KW-0732">Signal</keyword>
<keyword evidence="9" id="KW-1185">Reference proteome</keyword>
<evidence type="ECO:0000256" key="2">
    <source>
        <dbReference type="ARBA" id="ARBA00022525"/>
    </source>
</evidence>
<evidence type="ECO:0000256" key="3">
    <source>
        <dbReference type="ARBA" id="ARBA00022559"/>
    </source>
</evidence>
<sequence length="742" mass="84646">MGIILNLIRLFVCTVAIVPLCCSGLLKDPCLSKDRQILDLCEQALEINSTNWYKNIRIPAVNEEIVDVIDEHDRRYRSEDLLSEITRFADGSTNHGQLIDSQATNVGISSSRNAEVIVDVTRNLKNTYCKKYGLSDIQCVKDLSKVKITRTSLNDLCLSEYYNETMCIWKNLDYPSTDGSCNNLKRSSLGKATMPYKRLLSPVYTDGIYNMSEELPNPRSLSIHLFNDEDSIDQAKTMMMAYWAIFIGHDLSQTVASTMGNKNVPVKCCFNESSIEFILKKTVRFCKPISIPEDDKVFSQETCMNYVRSQSAMRPDCSFGPREQMNQATHYLDASMMYGSSEEQMLSLRKMNGGELSSYKMNITNMTYMPLETTETKACQHGNGTCFRAGDIRANSLPQLTLLHTLWVREHNRIARELSKFNPHWTDEQLFLESKKVVTAFIQHITYNEWLPALLGVNYTKENGLGLLEEGYNTYDDTADPTVSNSFATAILPFANSMISENISLYSEDRVINGSLSLKEHYNRPVDILTNYTDELVRGLITQNTQNIDMLFTKTLTNYLYSFGPNYLFGMDIVSLDIQRSRDHGIPSYTQFRKYCGLNDIKTVEDLSEIMVEGAADRLLKQYQNWNDIDLMVGALSEKHADDAMVGPTMRCMIREQFVRTRSADRYFYDAPGVFSKYQLEEIRKFTLARFICLNANNVTTVQKQVFLKPASTDELKLCNEDEDIPSIHVSRWAELAQTISE</sequence>
<dbReference type="Pfam" id="PF03098">
    <property type="entry name" value="An_peroxidase"/>
    <property type="match status" value="1"/>
</dbReference>
<dbReference type="PRINTS" id="PR00457">
    <property type="entry name" value="ANPEROXIDASE"/>
</dbReference>
<keyword evidence="2" id="KW-0964">Secreted</keyword>
<accession>A0AAV0WUS1</accession>
<evidence type="ECO:0000256" key="6">
    <source>
        <dbReference type="ARBA" id="ARBA00023004"/>
    </source>
</evidence>
<keyword evidence="6" id="KW-0408">Iron</keyword>
<name>A0AAV0WUS1_9HEMI</name>
<keyword evidence="4" id="KW-0479">Metal-binding</keyword>
<dbReference type="GO" id="GO:0005576">
    <property type="term" value="C:extracellular region"/>
    <property type="evidence" value="ECO:0007669"/>
    <property type="project" value="UniProtKB-SubCell"/>
</dbReference>
<dbReference type="Proteomes" id="UP001160148">
    <property type="component" value="Unassembled WGS sequence"/>
</dbReference>
<reference evidence="8 9" key="1">
    <citation type="submission" date="2023-01" db="EMBL/GenBank/DDBJ databases">
        <authorList>
            <person name="Whitehead M."/>
        </authorList>
    </citation>
    <scope>NUCLEOTIDE SEQUENCE [LARGE SCALE GENOMIC DNA]</scope>
</reference>
<dbReference type="FunFam" id="1.10.640.10:FF:000003">
    <property type="entry name" value="chorion peroxidase"/>
    <property type="match status" value="1"/>
</dbReference>
<dbReference type="GO" id="GO:0004601">
    <property type="term" value="F:peroxidase activity"/>
    <property type="evidence" value="ECO:0007669"/>
    <property type="project" value="UniProtKB-KW"/>
</dbReference>
<feature type="signal peptide" evidence="7">
    <location>
        <begin position="1"/>
        <end position="23"/>
    </location>
</feature>
<dbReference type="PANTHER" id="PTHR11475">
    <property type="entry name" value="OXIDASE/PEROXIDASE"/>
    <property type="match status" value="1"/>
</dbReference>
<dbReference type="PANTHER" id="PTHR11475:SF125">
    <property type="entry name" value="GH11385P"/>
    <property type="match status" value="1"/>
</dbReference>
<keyword evidence="3" id="KW-0575">Peroxidase</keyword>
<keyword evidence="4" id="KW-0349">Heme</keyword>
<organism evidence="8 9">
    <name type="scientific">Macrosiphum euphorbiae</name>
    <name type="common">potato aphid</name>
    <dbReference type="NCBI Taxonomy" id="13131"/>
    <lineage>
        <taxon>Eukaryota</taxon>
        <taxon>Metazoa</taxon>
        <taxon>Ecdysozoa</taxon>
        <taxon>Arthropoda</taxon>
        <taxon>Hexapoda</taxon>
        <taxon>Insecta</taxon>
        <taxon>Pterygota</taxon>
        <taxon>Neoptera</taxon>
        <taxon>Paraneoptera</taxon>
        <taxon>Hemiptera</taxon>
        <taxon>Sternorrhyncha</taxon>
        <taxon>Aphidomorpha</taxon>
        <taxon>Aphidoidea</taxon>
        <taxon>Aphididae</taxon>
        <taxon>Macrosiphini</taxon>
        <taxon>Macrosiphum</taxon>
    </lineage>
</organism>
<dbReference type="SUPFAM" id="SSF48113">
    <property type="entry name" value="Heme-dependent peroxidases"/>
    <property type="match status" value="1"/>
</dbReference>
<dbReference type="InterPro" id="IPR037120">
    <property type="entry name" value="Haem_peroxidase_sf_animal"/>
</dbReference>
<feature type="chain" id="PRO_5043684649" description="Peroxidase" evidence="7">
    <location>
        <begin position="24"/>
        <end position="742"/>
    </location>
</feature>
<keyword evidence="3" id="KW-0560">Oxidoreductase</keyword>
<evidence type="ECO:0000256" key="4">
    <source>
        <dbReference type="ARBA" id="ARBA00022617"/>
    </source>
</evidence>
<dbReference type="InterPro" id="IPR010255">
    <property type="entry name" value="Haem_peroxidase_sf"/>
</dbReference>
<dbReference type="InterPro" id="IPR019791">
    <property type="entry name" value="Haem_peroxidase_animal"/>
</dbReference>
<dbReference type="GO" id="GO:0022412">
    <property type="term" value="P:cellular process involved in reproduction in multicellular organism"/>
    <property type="evidence" value="ECO:0007669"/>
    <property type="project" value="UniProtKB-ARBA"/>
</dbReference>
<evidence type="ECO:0000313" key="9">
    <source>
        <dbReference type="Proteomes" id="UP001160148"/>
    </source>
</evidence>
<dbReference type="GO" id="GO:0006979">
    <property type="term" value="P:response to oxidative stress"/>
    <property type="evidence" value="ECO:0007669"/>
    <property type="project" value="InterPro"/>
</dbReference>
<proteinExistence type="predicted"/>
<dbReference type="Gene3D" id="1.10.640.10">
    <property type="entry name" value="Haem peroxidase domain superfamily, animal type"/>
    <property type="match status" value="1"/>
</dbReference>
<evidence type="ECO:0000256" key="5">
    <source>
        <dbReference type="ARBA" id="ARBA00022729"/>
    </source>
</evidence>
<gene>
    <name evidence="8" type="ORF">MEUPH1_LOCUS14964</name>
</gene>
<evidence type="ECO:0000256" key="7">
    <source>
        <dbReference type="SAM" id="SignalP"/>
    </source>
</evidence>
<evidence type="ECO:0000256" key="1">
    <source>
        <dbReference type="ARBA" id="ARBA00004613"/>
    </source>
</evidence>
<protein>
    <recommendedName>
        <fullName evidence="10">Peroxidase</fullName>
    </recommendedName>
</protein>
<dbReference type="PROSITE" id="PS50292">
    <property type="entry name" value="PEROXIDASE_3"/>
    <property type="match status" value="1"/>
</dbReference>
<dbReference type="CDD" id="cd09823">
    <property type="entry name" value="peroxinectin_like"/>
    <property type="match status" value="1"/>
</dbReference>
<dbReference type="GO" id="GO:0020037">
    <property type="term" value="F:heme binding"/>
    <property type="evidence" value="ECO:0007669"/>
    <property type="project" value="InterPro"/>
</dbReference>
<comment type="subcellular location">
    <subcellularLocation>
        <location evidence="1">Secreted</location>
    </subcellularLocation>
</comment>
<evidence type="ECO:0000313" key="8">
    <source>
        <dbReference type="EMBL" id="CAI6359566.1"/>
    </source>
</evidence>
<evidence type="ECO:0008006" key="10">
    <source>
        <dbReference type="Google" id="ProtNLM"/>
    </source>
</evidence>
<dbReference type="AlphaFoldDB" id="A0AAV0WUS1"/>
<dbReference type="EMBL" id="CARXXK010000002">
    <property type="protein sequence ID" value="CAI6359566.1"/>
    <property type="molecule type" value="Genomic_DNA"/>
</dbReference>